<name>A0A6L2KYI5_TANCI</name>
<feature type="compositionally biased region" description="Acidic residues" evidence="1">
    <location>
        <begin position="125"/>
        <end position="136"/>
    </location>
</feature>
<feature type="region of interest" description="Disordered" evidence="1">
    <location>
        <begin position="53"/>
        <end position="107"/>
    </location>
</feature>
<reference evidence="2" key="1">
    <citation type="journal article" date="2019" name="Sci. Rep.">
        <title>Draft genome of Tanacetum cinerariifolium, the natural source of mosquito coil.</title>
        <authorList>
            <person name="Yamashiro T."/>
            <person name="Shiraishi A."/>
            <person name="Satake H."/>
            <person name="Nakayama K."/>
        </authorList>
    </citation>
    <scope>NUCLEOTIDE SEQUENCE</scope>
</reference>
<sequence>MDPYAQLVIEVPPSHDYIPGPEAPPLPDYIPGLEYLDYLPPTDDVFPAKEQALPAAVSPTTESSGYIADLEPEMDPEEEDGDNEKSEEDSIDYRTSRGYDDADDDGDDFQRMMLITRMRRSPQTDSDETEPFEEGETAATPPPFGYRVAARISVRPHIPIPFHSESELRDYLPYLHHHYLQFHLHHIHYHHFLCHYLYSLHYHHHHLLYFLSPERLCTTIEDTTDRDTTAVTYTTTYFIISITFVATVYFWQIRPALTIADSRRVEDRLIGRLRRERQYFRTLNEPFTRILDTSEEYKENNFVGIGDVVAVNSIGARKIRRTIVLEDEETMDTTIEQQVPMDEALVPRAQRLRIGRSNFRLLSDIKSKESTRQFVYDATATVHHHAIYYKMDNKKHIVNLESFRDMLHICPRVHGQSFDEPPFNEEALAFIHFLRHSAAVRMLTDVNINNTYHPWRSFAAIINKCLTGKISGYDSLRLSQAQILWGLYHKRNVDYAYLMWEDFVYQVEHKNQKKSNEMYYPRFTKVIIHVRSFTQRIFNSYMNTRGLAILERSKPLRGNFVFT</sequence>
<evidence type="ECO:0000313" key="2">
    <source>
        <dbReference type="EMBL" id="GEU52954.1"/>
    </source>
</evidence>
<accession>A0A6L2KYI5</accession>
<feature type="region of interest" description="Disordered" evidence="1">
    <location>
        <begin position="119"/>
        <end position="140"/>
    </location>
</feature>
<proteinExistence type="predicted"/>
<protein>
    <submittedName>
        <fullName evidence="2">Uncharacterized protein</fullName>
    </submittedName>
</protein>
<comment type="caution">
    <text evidence="2">The sequence shown here is derived from an EMBL/GenBank/DDBJ whole genome shotgun (WGS) entry which is preliminary data.</text>
</comment>
<evidence type="ECO:0000256" key="1">
    <source>
        <dbReference type="SAM" id="MobiDB-lite"/>
    </source>
</evidence>
<dbReference type="AlphaFoldDB" id="A0A6L2KYI5"/>
<feature type="compositionally biased region" description="Basic and acidic residues" evidence="1">
    <location>
        <begin position="91"/>
        <end position="100"/>
    </location>
</feature>
<organism evidence="2">
    <name type="scientific">Tanacetum cinerariifolium</name>
    <name type="common">Dalmatian daisy</name>
    <name type="synonym">Chrysanthemum cinerariifolium</name>
    <dbReference type="NCBI Taxonomy" id="118510"/>
    <lineage>
        <taxon>Eukaryota</taxon>
        <taxon>Viridiplantae</taxon>
        <taxon>Streptophyta</taxon>
        <taxon>Embryophyta</taxon>
        <taxon>Tracheophyta</taxon>
        <taxon>Spermatophyta</taxon>
        <taxon>Magnoliopsida</taxon>
        <taxon>eudicotyledons</taxon>
        <taxon>Gunneridae</taxon>
        <taxon>Pentapetalae</taxon>
        <taxon>asterids</taxon>
        <taxon>campanulids</taxon>
        <taxon>Asterales</taxon>
        <taxon>Asteraceae</taxon>
        <taxon>Asteroideae</taxon>
        <taxon>Anthemideae</taxon>
        <taxon>Anthemidinae</taxon>
        <taxon>Tanacetum</taxon>
    </lineage>
</organism>
<gene>
    <name evidence="2" type="ORF">Tci_024932</name>
</gene>
<feature type="compositionally biased region" description="Acidic residues" evidence="1">
    <location>
        <begin position="70"/>
        <end position="90"/>
    </location>
</feature>
<dbReference type="EMBL" id="BKCJ010003096">
    <property type="protein sequence ID" value="GEU52954.1"/>
    <property type="molecule type" value="Genomic_DNA"/>
</dbReference>